<dbReference type="Proteomes" id="UP000011223">
    <property type="component" value="Unassembled WGS sequence"/>
</dbReference>
<sequence>MKLPGSRSTVWNNDLDSNASSSRSYPLYDEPMGLFTLLTTPTVHTYKKYEEISDKKGFKVTTSFKPSNVIFASNSKSGLNFNGWHGQSEGDVAVTGRIKVKYLAGPDATVNFTNFNDIDGDNSEYNYVNVTTNGRDMKLYTVVSDDVPLMHLYNRLGNGTGVPKITAVGDTALVDNVSLVVTAKNHGSTIKDHNLNSSIHLIDEKDESGDRFPYYLVMKEYPVEFNSHSNQESFDQSEDIDRLIKTRQLGNVTHDNDKLGLQLNLGRNNGIKIQGYCDVEGEYNTIHEIRDDHEYSIVADEDMKYFAFDPKKVSSPGKTHLKVDREQCGFCARSETWPFISFNLNEYISRYGFREPKEVNLRLRRIKVDDYAYHKVDVSDYASHYLFSANKSTPAMTDNAWGEQSPKGSVPIGWSFYPDARLNVTEQFKEALNRVKNSNGKYELPRVSLVLDFDYDIGSYEVYSSESNRWSAPQLIIYFD</sequence>
<evidence type="ECO:0000313" key="3">
    <source>
        <dbReference type="Proteomes" id="UP000011223"/>
    </source>
</evidence>
<feature type="region of interest" description="Disordered" evidence="1">
    <location>
        <begin position="1"/>
        <end position="22"/>
    </location>
</feature>
<proteinExistence type="predicted"/>
<keyword evidence="3" id="KW-1185">Reference proteome</keyword>
<evidence type="ECO:0000256" key="1">
    <source>
        <dbReference type="SAM" id="MobiDB-lite"/>
    </source>
</evidence>
<dbReference type="EMBL" id="ANFM02000066">
    <property type="protein sequence ID" value="EOD77220.1"/>
    <property type="molecule type" value="Genomic_DNA"/>
</dbReference>
<dbReference type="AlphaFoldDB" id="R1IPB8"/>
<gene>
    <name evidence="2" type="ORF">D515_04485</name>
</gene>
<name>R1IPB8_9GAMM</name>
<protein>
    <submittedName>
        <fullName evidence="2">Uncharacterized protein</fullName>
    </submittedName>
</protein>
<accession>R1IPB8</accession>
<organism evidence="2 3">
    <name type="scientific">Grimontia indica</name>
    <dbReference type="NCBI Taxonomy" id="1056512"/>
    <lineage>
        <taxon>Bacteria</taxon>
        <taxon>Pseudomonadati</taxon>
        <taxon>Pseudomonadota</taxon>
        <taxon>Gammaproteobacteria</taxon>
        <taxon>Vibrionales</taxon>
        <taxon>Vibrionaceae</taxon>
        <taxon>Grimontia</taxon>
    </lineage>
</organism>
<evidence type="ECO:0000313" key="2">
    <source>
        <dbReference type="EMBL" id="EOD77220.1"/>
    </source>
</evidence>
<reference evidence="2 3" key="1">
    <citation type="journal article" date="2014" name="PLoS ONE">
        <title>Grimontia indica AK16(T), sp. nov., Isolated from a Seawater Sample Reports the Presence of Pathogenic Genes Similar to Vibrio Genus.</title>
        <authorList>
            <person name="Singh A."/>
            <person name="Vaidya B."/>
            <person name="Khatri I."/>
            <person name="Srinivas T.N."/>
            <person name="Subramanian S."/>
            <person name="Korpole S."/>
            <person name="Pinnaka A.K."/>
        </authorList>
    </citation>
    <scope>NUCLEOTIDE SEQUENCE [LARGE SCALE GENOMIC DNA]</scope>
    <source>
        <strain evidence="2 3">AK16</strain>
    </source>
</reference>
<comment type="caution">
    <text evidence="2">The sequence shown here is derived from an EMBL/GenBank/DDBJ whole genome shotgun (WGS) entry which is preliminary data.</text>
</comment>